<dbReference type="InterPro" id="IPR000172">
    <property type="entry name" value="GMC_OxRdtase_N"/>
</dbReference>
<dbReference type="Pfam" id="PF00732">
    <property type="entry name" value="GMC_oxred_N"/>
    <property type="match status" value="1"/>
</dbReference>
<evidence type="ECO:0000256" key="3">
    <source>
        <dbReference type="ARBA" id="ARBA00022630"/>
    </source>
</evidence>
<dbReference type="InterPro" id="IPR012132">
    <property type="entry name" value="GMC_OxRdtase"/>
</dbReference>
<evidence type="ECO:0000256" key="6">
    <source>
        <dbReference type="SAM" id="MobiDB-lite"/>
    </source>
</evidence>
<dbReference type="Pfam" id="PF05199">
    <property type="entry name" value="GMC_oxred_C"/>
    <property type="match status" value="1"/>
</dbReference>
<dbReference type="GO" id="GO:0050660">
    <property type="term" value="F:flavin adenine dinucleotide binding"/>
    <property type="evidence" value="ECO:0007669"/>
    <property type="project" value="InterPro"/>
</dbReference>
<dbReference type="SUPFAM" id="SSF54373">
    <property type="entry name" value="FAD-linked reductases, C-terminal domain"/>
    <property type="match status" value="1"/>
</dbReference>
<dbReference type="PIRSF" id="PIRSF000137">
    <property type="entry name" value="Alcohol_oxidase"/>
    <property type="match status" value="1"/>
</dbReference>
<proteinExistence type="inferred from homology"/>
<feature type="domain" description="Glucose-methanol-choline oxidoreductase N-terminal" evidence="8">
    <location>
        <begin position="254"/>
        <end position="268"/>
    </location>
</feature>
<reference evidence="9" key="1">
    <citation type="submission" date="2021-04" db="EMBL/GenBank/DDBJ databases">
        <title>Isolation of p-tert-butylphenol degrading bacteria Sphingobium phenoxybenzoativorans Tas13 from active sludge.</title>
        <authorList>
            <person name="Li Y."/>
        </authorList>
    </citation>
    <scope>NUCLEOTIDE SEQUENCE</scope>
    <source>
        <strain evidence="9">Tas13</strain>
    </source>
</reference>
<dbReference type="RefSeq" id="WP_212610799.1">
    <property type="nucleotide sequence ID" value="NZ_CP073910.1"/>
</dbReference>
<comment type="cofactor">
    <cofactor evidence="1">
        <name>FAD</name>
        <dbReference type="ChEBI" id="CHEBI:57692"/>
    </cofactor>
</comment>
<dbReference type="Gene3D" id="3.50.50.60">
    <property type="entry name" value="FAD/NAD(P)-binding domain"/>
    <property type="match status" value="1"/>
</dbReference>
<evidence type="ECO:0000256" key="2">
    <source>
        <dbReference type="ARBA" id="ARBA00010790"/>
    </source>
</evidence>
<evidence type="ECO:0000259" key="8">
    <source>
        <dbReference type="PROSITE" id="PS00624"/>
    </source>
</evidence>
<evidence type="ECO:0000313" key="10">
    <source>
        <dbReference type="Proteomes" id="UP000681425"/>
    </source>
</evidence>
<dbReference type="PANTHER" id="PTHR11552">
    <property type="entry name" value="GLUCOSE-METHANOL-CHOLINE GMC OXIDOREDUCTASE"/>
    <property type="match status" value="1"/>
</dbReference>
<dbReference type="PANTHER" id="PTHR11552:SF147">
    <property type="entry name" value="CHOLINE DEHYDROGENASE, MITOCHONDRIAL"/>
    <property type="match status" value="1"/>
</dbReference>
<feature type="domain" description="Glucose-methanol-choline oxidoreductase N-terminal" evidence="7">
    <location>
        <begin position="81"/>
        <end position="104"/>
    </location>
</feature>
<evidence type="ECO:0000256" key="1">
    <source>
        <dbReference type="ARBA" id="ARBA00001974"/>
    </source>
</evidence>
<dbReference type="KEGG" id="spph:KFK14_10890"/>
<feature type="region of interest" description="Disordered" evidence="6">
    <location>
        <begin position="536"/>
        <end position="555"/>
    </location>
</feature>
<dbReference type="InterPro" id="IPR007867">
    <property type="entry name" value="GMC_OxRtase_C"/>
</dbReference>
<keyword evidence="4 5" id="KW-0274">FAD</keyword>
<dbReference type="PROSITE" id="PS00624">
    <property type="entry name" value="GMC_OXRED_2"/>
    <property type="match status" value="1"/>
</dbReference>
<name>A0A975KAJ5_9SPHN</name>
<dbReference type="GO" id="GO:0016614">
    <property type="term" value="F:oxidoreductase activity, acting on CH-OH group of donors"/>
    <property type="evidence" value="ECO:0007669"/>
    <property type="project" value="InterPro"/>
</dbReference>
<dbReference type="EMBL" id="CP073910">
    <property type="protein sequence ID" value="QUT07838.1"/>
    <property type="molecule type" value="Genomic_DNA"/>
</dbReference>
<gene>
    <name evidence="9" type="ORF">KFK14_10890</name>
</gene>
<dbReference type="PROSITE" id="PS00623">
    <property type="entry name" value="GMC_OXRED_1"/>
    <property type="match status" value="1"/>
</dbReference>
<organism evidence="9 10">
    <name type="scientific">Sphingobium phenoxybenzoativorans</name>
    <dbReference type="NCBI Taxonomy" id="1592790"/>
    <lineage>
        <taxon>Bacteria</taxon>
        <taxon>Pseudomonadati</taxon>
        <taxon>Pseudomonadota</taxon>
        <taxon>Alphaproteobacteria</taxon>
        <taxon>Sphingomonadales</taxon>
        <taxon>Sphingomonadaceae</taxon>
        <taxon>Sphingobium</taxon>
    </lineage>
</organism>
<evidence type="ECO:0000256" key="5">
    <source>
        <dbReference type="RuleBase" id="RU003968"/>
    </source>
</evidence>
<evidence type="ECO:0000313" key="9">
    <source>
        <dbReference type="EMBL" id="QUT07838.1"/>
    </source>
</evidence>
<sequence>MTQNYDYIIIGAGSAGCVLANRLSADPSLSILLVEAGPSDNSWLVDMPRGIGKLLTPGNAHVWTYEAAHSGNKKAEIWLKGKTLGGSSSVNGMLYVRGHPSDYDRWEAAGCTGWGWSSMRPVFEAMESIFEERADRRSGNGPLKVTLRAESGNSLSEGFIQAAQSIGLPRFLNNNEASDGGVGYQPASIWRGRRQSAAKAFLHPVRSRSNLHIATNTVALRIAFEGTKATGVWLKGPKGEYLADAGREVILSGGSIETPKLLQLSGVGPAGLLSGLDIPVIADRSEVGENLREHFLLPNVYRVTEGSFNKDFRGARLLVNVLKYALTGSGPMASAVADVVAYAKTDDRLTRPDVQIGLGLQSLLPSEHGVGVMREPGISLVSYLMHPQSRGSVRINSADVDAPPSIDPNYLDVEADRVAAVAILKLNRELMSQPALRRLVVEELVPGPDVANDDQQILDFVRRSGSTGFHVSCTCRMGADDQSVVDPKLRVRGVSGLRIADTSIMPELTSGNTNAPAMAIGWRAADIILSENKAAKDMGASGRRGGTASIAASSS</sequence>
<evidence type="ECO:0000256" key="4">
    <source>
        <dbReference type="ARBA" id="ARBA00022827"/>
    </source>
</evidence>
<dbReference type="Proteomes" id="UP000681425">
    <property type="component" value="Chromosome"/>
</dbReference>
<accession>A0A975KAJ5</accession>
<dbReference type="AlphaFoldDB" id="A0A975KAJ5"/>
<dbReference type="Gene3D" id="3.30.560.10">
    <property type="entry name" value="Glucose Oxidase, domain 3"/>
    <property type="match status" value="1"/>
</dbReference>
<dbReference type="InterPro" id="IPR036188">
    <property type="entry name" value="FAD/NAD-bd_sf"/>
</dbReference>
<keyword evidence="10" id="KW-1185">Reference proteome</keyword>
<evidence type="ECO:0000259" key="7">
    <source>
        <dbReference type="PROSITE" id="PS00623"/>
    </source>
</evidence>
<comment type="similarity">
    <text evidence="2 5">Belongs to the GMC oxidoreductase family.</text>
</comment>
<protein>
    <submittedName>
        <fullName evidence="9">GMC family oxidoreductase N-terminal domain-containing protein</fullName>
    </submittedName>
</protein>
<keyword evidence="3 5" id="KW-0285">Flavoprotein</keyword>
<dbReference type="SUPFAM" id="SSF51905">
    <property type="entry name" value="FAD/NAD(P)-binding domain"/>
    <property type="match status" value="1"/>
</dbReference>